<dbReference type="InterPro" id="IPR001944">
    <property type="entry name" value="Glycoside_Hdrlase_35"/>
</dbReference>
<dbReference type="EnsemblPlants" id="Zm00001eb142930_T001">
    <property type="protein sequence ID" value="Zm00001eb142930_P001"/>
    <property type="gene ID" value="Zm00001eb142930"/>
</dbReference>
<dbReference type="GO" id="GO:0004553">
    <property type="term" value="F:hydrolase activity, hydrolyzing O-glycosyl compounds"/>
    <property type="evidence" value="ECO:0007669"/>
    <property type="project" value="InterPro"/>
</dbReference>
<dbReference type="GO" id="GO:0005975">
    <property type="term" value="P:carbohydrate metabolic process"/>
    <property type="evidence" value="ECO:0007669"/>
    <property type="project" value="InterPro"/>
</dbReference>
<dbReference type="AlphaFoldDB" id="A0A804N8E7"/>
<dbReference type="Proteomes" id="UP000007305">
    <property type="component" value="Chromosome 3"/>
</dbReference>
<protein>
    <recommendedName>
        <fullName evidence="4">Beta-galactosidase</fullName>
    </recommendedName>
</protein>
<dbReference type="Gramene" id="Zm00001eb142930_T001">
    <property type="protein sequence ID" value="Zm00001eb142930_P001"/>
    <property type="gene ID" value="Zm00001eb142930"/>
</dbReference>
<reference evidence="2" key="2">
    <citation type="submission" date="2019-07" db="EMBL/GenBank/DDBJ databases">
        <authorList>
            <person name="Seetharam A."/>
            <person name="Woodhouse M."/>
            <person name="Cannon E."/>
        </authorList>
    </citation>
    <scope>NUCLEOTIDE SEQUENCE [LARGE SCALE GENOMIC DNA]</scope>
    <source>
        <strain evidence="2">cv. B73</strain>
    </source>
</reference>
<evidence type="ECO:0000313" key="2">
    <source>
        <dbReference type="EnsemblPlants" id="Zm00001eb142930_P001"/>
    </source>
</evidence>
<name>A0A804N8E7_MAIZE</name>
<sequence length="186" mass="21010">MRRWCPAVLLGCVVALFVLVAAVECVVAYDKKVVLIDGQMRILFSGSIHYPRSTPDVTAFYKISSPPTIPWRGLWLRKLKTEAWMSFRPKSFGMDMSLRLEIWYFSPLRAVLFRGETTMQGFTEKTVGMMKSENLFASQGGPIILSQAFGTLPAFPGYGQPAPRHVRLLRTRLPVPHSYLVSKNVL</sequence>
<reference evidence="3" key="1">
    <citation type="submission" date="2015-12" db="EMBL/GenBank/DDBJ databases">
        <title>Update maize B73 reference genome by single molecule sequencing technologies.</title>
        <authorList>
            <consortium name="Maize Genome Sequencing Project"/>
            <person name="Ware D."/>
        </authorList>
    </citation>
    <scope>NUCLEOTIDE SEQUENCE [LARGE SCALE GENOMIC DNA]</scope>
    <source>
        <strain evidence="3">cv. B73</strain>
    </source>
</reference>
<keyword evidence="1" id="KW-0732">Signal</keyword>
<reference evidence="2" key="3">
    <citation type="submission" date="2021-05" db="UniProtKB">
        <authorList>
            <consortium name="EnsemblPlants"/>
        </authorList>
    </citation>
    <scope>IDENTIFICATION</scope>
    <source>
        <strain evidence="2">cv. B73</strain>
    </source>
</reference>
<accession>A0A804N8E7</accession>
<feature type="signal peptide" evidence="1">
    <location>
        <begin position="1"/>
        <end position="22"/>
    </location>
</feature>
<feature type="chain" id="PRO_5032696716" description="Beta-galactosidase" evidence="1">
    <location>
        <begin position="23"/>
        <end position="186"/>
    </location>
</feature>
<dbReference type="PANTHER" id="PTHR23421">
    <property type="entry name" value="BETA-GALACTOSIDASE RELATED"/>
    <property type="match status" value="1"/>
</dbReference>
<dbReference type="InParanoid" id="A0A804N8E7"/>
<evidence type="ECO:0000313" key="3">
    <source>
        <dbReference type="Proteomes" id="UP000007305"/>
    </source>
</evidence>
<keyword evidence="3" id="KW-1185">Reference proteome</keyword>
<organism evidence="2 3">
    <name type="scientific">Zea mays</name>
    <name type="common">Maize</name>
    <dbReference type="NCBI Taxonomy" id="4577"/>
    <lineage>
        <taxon>Eukaryota</taxon>
        <taxon>Viridiplantae</taxon>
        <taxon>Streptophyta</taxon>
        <taxon>Embryophyta</taxon>
        <taxon>Tracheophyta</taxon>
        <taxon>Spermatophyta</taxon>
        <taxon>Magnoliopsida</taxon>
        <taxon>Liliopsida</taxon>
        <taxon>Poales</taxon>
        <taxon>Poaceae</taxon>
        <taxon>PACMAD clade</taxon>
        <taxon>Panicoideae</taxon>
        <taxon>Andropogonodae</taxon>
        <taxon>Andropogoneae</taxon>
        <taxon>Tripsacinae</taxon>
        <taxon>Zea</taxon>
    </lineage>
</organism>
<evidence type="ECO:0008006" key="4">
    <source>
        <dbReference type="Google" id="ProtNLM"/>
    </source>
</evidence>
<evidence type="ECO:0000256" key="1">
    <source>
        <dbReference type="SAM" id="SignalP"/>
    </source>
</evidence>
<proteinExistence type="predicted"/>